<protein>
    <recommendedName>
        <fullName evidence="2">Extracellular mutant protein 11 C-terminal domain-containing protein</fullName>
    </recommendedName>
</protein>
<name>A0A8H5BQS9_9AGAR</name>
<feature type="compositionally biased region" description="Polar residues" evidence="1">
    <location>
        <begin position="45"/>
        <end position="55"/>
    </location>
</feature>
<dbReference type="AlphaFoldDB" id="A0A8H5BQS9"/>
<feature type="compositionally biased region" description="Polar residues" evidence="1">
    <location>
        <begin position="169"/>
        <end position="196"/>
    </location>
</feature>
<dbReference type="EMBL" id="JAACJJ010000014">
    <property type="protein sequence ID" value="KAF5327361.1"/>
    <property type="molecule type" value="Genomic_DNA"/>
</dbReference>
<organism evidence="3 4">
    <name type="scientific">Psilocybe cf. subviscida</name>
    <dbReference type="NCBI Taxonomy" id="2480587"/>
    <lineage>
        <taxon>Eukaryota</taxon>
        <taxon>Fungi</taxon>
        <taxon>Dikarya</taxon>
        <taxon>Basidiomycota</taxon>
        <taxon>Agaricomycotina</taxon>
        <taxon>Agaricomycetes</taxon>
        <taxon>Agaricomycetidae</taxon>
        <taxon>Agaricales</taxon>
        <taxon>Agaricineae</taxon>
        <taxon>Strophariaceae</taxon>
        <taxon>Psilocybe</taxon>
    </lineage>
</organism>
<evidence type="ECO:0000256" key="1">
    <source>
        <dbReference type="SAM" id="MobiDB-lite"/>
    </source>
</evidence>
<feature type="compositionally biased region" description="Polar residues" evidence="1">
    <location>
        <begin position="280"/>
        <end position="292"/>
    </location>
</feature>
<evidence type="ECO:0000313" key="3">
    <source>
        <dbReference type="EMBL" id="KAF5327361.1"/>
    </source>
</evidence>
<feature type="compositionally biased region" description="Low complexity" evidence="1">
    <location>
        <begin position="1"/>
        <end position="16"/>
    </location>
</feature>
<dbReference type="OrthoDB" id="3261714at2759"/>
<accession>A0A8H5BQS9</accession>
<feature type="domain" description="Extracellular mutant protein 11 C-terminal" evidence="2">
    <location>
        <begin position="327"/>
        <end position="396"/>
    </location>
</feature>
<feature type="compositionally biased region" description="Polar residues" evidence="1">
    <location>
        <begin position="204"/>
        <end position="213"/>
    </location>
</feature>
<feature type="region of interest" description="Disordered" evidence="1">
    <location>
        <begin position="1"/>
        <end position="95"/>
    </location>
</feature>
<evidence type="ECO:0000259" key="2">
    <source>
        <dbReference type="Pfam" id="PF15463"/>
    </source>
</evidence>
<sequence>MSARAPFFPPSAAGRPNSRPEFTPDPHNPLHSAEPNGPTLGPFSASGQNSGTPASTGRPPTAGLGGLQARRSSTVNGNGKPAPRTGTMRPGTADPHVLRFVKQASMQPLPIVAPSPQDPGPRISPLLNQSPTNGFKIPYSTELASDSGEKHTNNAHISTSEPTLKFQPASRQSGPQRIPVNQVNQFNPYQKDNSSGGLELNENGRVQNVANRQGSKRRREEDEYSDESFTPYGKRFKSHDEPDEHESFSSRGNSSPGSASASHRSAHDAATADKNRSDKNSANLRSPSQSPQDLAPYSSHGPSSRPGAFQELLGLDPDAFIKKHMDEYTKLSQRFSNCTIDEWIAAADEIAQDFTNILDRVKSHMDSKLKLYAKFHTTVESHHGVLNQRQAVLDSAGKRLVAQSGSALK</sequence>
<dbReference type="Pfam" id="PF15463">
    <property type="entry name" value="ECM11"/>
    <property type="match status" value="1"/>
</dbReference>
<dbReference type="Proteomes" id="UP000567179">
    <property type="component" value="Unassembled WGS sequence"/>
</dbReference>
<comment type="caution">
    <text evidence="3">The sequence shown here is derived from an EMBL/GenBank/DDBJ whole genome shotgun (WGS) entry which is preliminary data.</text>
</comment>
<feature type="compositionally biased region" description="Low complexity" evidence="1">
    <location>
        <begin position="249"/>
        <end position="263"/>
    </location>
</feature>
<gene>
    <name evidence="3" type="ORF">D9619_004995</name>
</gene>
<dbReference type="InterPro" id="IPR029178">
    <property type="entry name" value="Ecm11_C"/>
</dbReference>
<evidence type="ECO:0000313" key="4">
    <source>
        <dbReference type="Proteomes" id="UP000567179"/>
    </source>
</evidence>
<keyword evidence="4" id="KW-1185">Reference proteome</keyword>
<proteinExistence type="predicted"/>
<feature type="compositionally biased region" description="Basic and acidic residues" evidence="1">
    <location>
        <begin position="265"/>
        <end position="279"/>
    </location>
</feature>
<feature type="compositionally biased region" description="Basic and acidic residues" evidence="1">
    <location>
        <begin position="238"/>
        <end position="248"/>
    </location>
</feature>
<reference evidence="3 4" key="1">
    <citation type="journal article" date="2020" name="ISME J.">
        <title>Uncovering the hidden diversity of litter-decomposition mechanisms in mushroom-forming fungi.</title>
        <authorList>
            <person name="Floudas D."/>
            <person name="Bentzer J."/>
            <person name="Ahren D."/>
            <person name="Johansson T."/>
            <person name="Persson P."/>
            <person name="Tunlid A."/>
        </authorList>
    </citation>
    <scope>NUCLEOTIDE SEQUENCE [LARGE SCALE GENOMIC DNA]</scope>
    <source>
        <strain evidence="3 4">CBS 101986</strain>
    </source>
</reference>
<feature type="region of interest" description="Disordered" evidence="1">
    <location>
        <begin position="108"/>
        <end position="310"/>
    </location>
</feature>